<name>A0A9X3XFE2_9BACT</name>
<accession>A0A9X3XFE2</accession>
<sequence length="338" mass="37340">MIARVADHCFWLGRYLERVDCTARVLHVTLHLSLDAELGPRQCWLPVVIVSGEREAFFTKHGEAAAGDGELVQSYMTWDETNYVSLVRSIAAARDNARSIREVVSLEVWETLNELYLWSQSSAACEEYTSNRYAFYRTIRRAIELCRGLLQSTMLHDDPLDFLLLGLLLERAGHSARIVDVHHHALSKGETRLEVVETGVWLSILRSCSGKEPFMKRHQGRVTGPAVAAFLILEPLFPRSVRHAVAEAHTRLLSIRPAGANDLPGERSLARLGALDAWLASQTPETILPIHDLATYVVSETGGICEEIGRELLGFGAPCAEGDPKPQASNEYGGSSAA</sequence>
<dbReference type="PANTHER" id="PTHR34595:SF7">
    <property type="entry name" value="SLL1039 PROTEIN"/>
    <property type="match status" value="1"/>
</dbReference>
<keyword evidence="4" id="KW-1185">Reference proteome</keyword>
<dbReference type="EMBL" id="JAGTJJ010000109">
    <property type="protein sequence ID" value="MDC3989399.1"/>
    <property type="molecule type" value="Genomic_DNA"/>
</dbReference>
<proteinExistence type="predicted"/>
<evidence type="ECO:0000256" key="1">
    <source>
        <dbReference type="SAM" id="MobiDB-lite"/>
    </source>
</evidence>
<feature type="compositionally biased region" description="Polar residues" evidence="1">
    <location>
        <begin position="327"/>
        <end position="338"/>
    </location>
</feature>
<dbReference type="Pfam" id="PF04168">
    <property type="entry name" value="Alpha-E"/>
    <property type="match status" value="1"/>
</dbReference>
<dbReference type="PANTHER" id="PTHR34595">
    <property type="entry name" value="BLR5612 PROTEIN"/>
    <property type="match status" value="1"/>
</dbReference>
<dbReference type="InterPro" id="IPR051680">
    <property type="entry name" value="ATP-dep_Glu-Cys_Ligase-2"/>
</dbReference>
<feature type="domain" description="DUF403" evidence="2">
    <location>
        <begin position="1"/>
        <end position="309"/>
    </location>
</feature>
<evidence type="ECO:0000259" key="2">
    <source>
        <dbReference type="Pfam" id="PF04168"/>
    </source>
</evidence>
<dbReference type="Proteomes" id="UP001151081">
    <property type="component" value="Unassembled WGS sequence"/>
</dbReference>
<evidence type="ECO:0000313" key="3">
    <source>
        <dbReference type="EMBL" id="MDC3989399.1"/>
    </source>
</evidence>
<reference evidence="3 4" key="1">
    <citation type="submission" date="2021-04" db="EMBL/GenBank/DDBJ databases">
        <title>Genome analysis of Polyangium sp.</title>
        <authorList>
            <person name="Li Y."/>
            <person name="Wang J."/>
        </authorList>
    </citation>
    <scope>NUCLEOTIDE SEQUENCE [LARGE SCALE GENOMIC DNA]</scope>
    <source>
        <strain evidence="3 4">SDU14</strain>
    </source>
</reference>
<comment type="caution">
    <text evidence="3">The sequence shown here is derived from an EMBL/GenBank/DDBJ whole genome shotgun (WGS) entry which is preliminary data.</text>
</comment>
<dbReference type="InterPro" id="IPR007296">
    <property type="entry name" value="DUF403"/>
</dbReference>
<organism evidence="3 4">
    <name type="scientific">Polyangium jinanense</name>
    <dbReference type="NCBI Taxonomy" id="2829994"/>
    <lineage>
        <taxon>Bacteria</taxon>
        <taxon>Pseudomonadati</taxon>
        <taxon>Myxococcota</taxon>
        <taxon>Polyangia</taxon>
        <taxon>Polyangiales</taxon>
        <taxon>Polyangiaceae</taxon>
        <taxon>Polyangium</taxon>
    </lineage>
</organism>
<gene>
    <name evidence="3" type="ORF">KEG57_53555</name>
</gene>
<dbReference type="AlphaFoldDB" id="A0A9X3XFE2"/>
<feature type="region of interest" description="Disordered" evidence="1">
    <location>
        <begin position="319"/>
        <end position="338"/>
    </location>
</feature>
<dbReference type="RefSeq" id="WP_272428706.1">
    <property type="nucleotide sequence ID" value="NZ_JAGTJJ010000109.1"/>
</dbReference>
<protein>
    <submittedName>
        <fullName evidence="3">Alpha-E domain-containing protein</fullName>
    </submittedName>
</protein>
<evidence type="ECO:0000313" key="4">
    <source>
        <dbReference type="Proteomes" id="UP001151081"/>
    </source>
</evidence>